<evidence type="ECO:0000313" key="2">
    <source>
        <dbReference type="EMBL" id="NML18162.1"/>
    </source>
</evidence>
<proteinExistence type="predicted"/>
<evidence type="ECO:0000313" key="3">
    <source>
        <dbReference type="Proteomes" id="UP000574067"/>
    </source>
</evidence>
<dbReference type="InterPro" id="IPR011518">
    <property type="entry name" value="Transposase_36"/>
</dbReference>
<keyword evidence="3" id="KW-1185">Reference proteome</keyword>
<dbReference type="AlphaFoldDB" id="A0A848FFX2"/>
<dbReference type="EMBL" id="JABBFW010000028">
    <property type="protein sequence ID" value="NML18162.1"/>
    <property type="molecule type" value="Genomic_DNA"/>
</dbReference>
<dbReference type="Proteomes" id="UP000574067">
    <property type="component" value="Unassembled WGS sequence"/>
</dbReference>
<accession>A0A848FFX2</accession>
<comment type="caution">
    <text evidence="2">The sequence shown here is derived from an EMBL/GenBank/DDBJ whole genome shotgun (WGS) entry which is preliminary data.</text>
</comment>
<dbReference type="RefSeq" id="WP_169163061.1">
    <property type="nucleotide sequence ID" value="NZ_JABBFW010000028.1"/>
</dbReference>
<name>A0A848FFX2_9BURK</name>
<feature type="compositionally biased region" description="Low complexity" evidence="1">
    <location>
        <begin position="1"/>
        <end position="19"/>
    </location>
</feature>
<protein>
    <submittedName>
        <fullName evidence="2">Uncharacterized protein</fullName>
    </submittedName>
</protein>
<reference evidence="2 3" key="1">
    <citation type="submission" date="2020-04" db="EMBL/GenBank/DDBJ databases">
        <title>Azohydromonas sp. isolated from soil.</title>
        <authorList>
            <person name="Dahal R.H."/>
        </authorList>
    </citation>
    <scope>NUCLEOTIDE SEQUENCE [LARGE SCALE GENOMIC DNA]</scope>
    <source>
        <strain evidence="2 3">G-1-1-14</strain>
    </source>
</reference>
<organism evidence="2 3">
    <name type="scientific">Azohydromonas caseinilytica</name>
    <dbReference type="NCBI Taxonomy" id="2728836"/>
    <lineage>
        <taxon>Bacteria</taxon>
        <taxon>Pseudomonadati</taxon>
        <taxon>Pseudomonadota</taxon>
        <taxon>Betaproteobacteria</taxon>
        <taxon>Burkholderiales</taxon>
        <taxon>Sphaerotilaceae</taxon>
        <taxon>Azohydromonas</taxon>
    </lineage>
</organism>
<sequence length="56" mass="6246">MIPSHSPGSSETSSSATCSKWNPTEHRLFSHISMNRAGEPLRSFELMPRLHRGHDG</sequence>
<evidence type="ECO:0000256" key="1">
    <source>
        <dbReference type="SAM" id="MobiDB-lite"/>
    </source>
</evidence>
<dbReference type="Pfam" id="PF07592">
    <property type="entry name" value="DDE_Tnp_ISAZ013"/>
    <property type="match status" value="1"/>
</dbReference>
<feature type="region of interest" description="Disordered" evidence="1">
    <location>
        <begin position="1"/>
        <end position="22"/>
    </location>
</feature>
<gene>
    <name evidence="2" type="ORF">HHL10_24650</name>
</gene>